<dbReference type="EMBL" id="DXCP01000029">
    <property type="protein sequence ID" value="HIY79538.1"/>
    <property type="molecule type" value="Genomic_DNA"/>
</dbReference>
<evidence type="ECO:0000256" key="1">
    <source>
        <dbReference type="PROSITE-ProRule" id="PRU00418"/>
    </source>
</evidence>
<dbReference type="PROSITE" id="PS51095">
    <property type="entry name" value="PTS_EIIA_TYPE_3"/>
    <property type="match status" value="1"/>
</dbReference>
<protein>
    <submittedName>
        <fullName evidence="2">PTS lactose/cellobiose transporter subunit IIA</fullName>
    </submittedName>
</protein>
<dbReference type="Proteomes" id="UP000824133">
    <property type="component" value="Unassembled WGS sequence"/>
</dbReference>
<accession>A0A9D1ZDV7</accession>
<dbReference type="InterPro" id="IPR003188">
    <property type="entry name" value="PTS_IIA_lac/cel"/>
</dbReference>
<dbReference type="Pfam" id="PF02255">
    <property type="entry name" value="PTS_IIA"/>
    <property type="match status" value="1"/>
</dbReference>
<dbReference type="PANTHER" id="PTHR34382:SF7">
    <property type="entry name" value="PTS SYSTEM N,N'-DIACETYLCHITOBIOSE-SPECIFIC EIIA COMPONENT"/>
    <property type="match status" value="1"/>
</dbReference>
<gene>
    <name evidence="2" type="ORF">IAA42_03785</name>
</gene>
<dbReference type="GO" id="GO:0009401">
    <property type="term" value="P:phosphoenolpyruvate-dependent sugar phosphotransferase system"/>
    <property type="evidence" value="ECO:0007669"/>
    <property type="project" value="InterPro"/>
</dbReference>
<organism evidence="2 3">
    <name type="scientific">Candidatus Olsenella excrementavium</name>
    <dbReference type="NCBI Taxonomy" id="2838709"/>
    <lineage>
        <taxon>Bacteria</taxon>
        <taxon>Bacillati</taxon>
        <taxon>Actinomycetota</taxon>
        <taxon>Coriobacteriia</taxon>
        <taxon>Coriobacteriales</taxon>
        <taxon>Atopobiaceae</taxon>
        <taxon>Olsenella</taxon>
    </lineage>
</organism>
<evidence type="ECO:0000313" key="2">
    <source>
        <dbReference type="EMBL" id="HIY79538.1"/>
    </source>
</evidence>
<proteinExistence type="predicted"/>
<dbReference type="PIRSF" id="PIRSF000699">
    <property type="entry name" value="PTS_IILac_III"/>
    <property type="match status" value="1"/>
</dbReference>
<evidence type="ECO:0000313" key="3">
    <source>
        <dbReference type="Proteomes" id="UP000824133"/>
    </source>
</evidence>
<sequence>MFEDEDVDKVTQDAMQIILHAGDARVEVKRAYELVAAGDVAGAREALAAADEKIVAAHHIQTEDIQAAIRGEKQDYSLLFAHAQDTLMTIYSEIIVAKQLVNVFDSYERRLSALEQGR</sequence>
<reference evidence="2" key="1">
    <citation type="journal article" date="2021" name="PeerJ">
        <title>Extensive microbial diversity within the chicken gut microbiome revealed by metagenomics and culture.</title>
        <authorList>
            <person name="Gilroy R."/>
            <person name="Ravi A."/>
            <person name="Getino M."/>
            <person name="Pursley I."/>
            <person name="Horton D.L."/>
            <person name="Alikhan N.F."/>
            <person name="Baker D."/>
            <person name="Gharbi K."/>
            <person name="Hall N."/>
            <person name="Watson M."/>
            <person name="Adriaenssens E.M."/>
            <person name="Foster-Nyarko E."/>
            <person name="Jarju S."/>
            <person name="Secka A."/>
            <person name="Antonio M."/>
            <person name="Oren A."/>
            <person name="Chaudhuri R.R."/>
            <person name="La Ragione R."/>
            <person name="Hildebrand F."/>
            <person name="Pallen M.J."/>
        </authorList>
    </citation>
    <scope>NUCLEOTIDE SEQUENCE</scope>
    <source>
        <strain evidence="2">ChiHjej10B9-743</strain>
    </source>
</reference>
<reference evidence="2" key="2">
    <citation type="submission" date="2021-04" db="EMBL/GenBank/DDBJ databases">
        <authorList>
            <person name="Gilroy R."/>
        </authorList>
    </citation>
    <scope>NUCLEOTIDE SEQUENCE</scope>
    <source>
        <strain evidence="2">ChiHjej10B9-743</strain>
    </source>
</reference>
<comment type="caution">
    <text evidence="2">The sequence shown here is derived from an EMBL/GenBank/DDBJ whole genome shotgun (WGS) entry which is preliminary data.</text>
</comment>
<feature type="modified residue" description="Phosphohistidine; by HPr" evidence="1">
    <location>
        <position position="82"/>
    </location>
</feature>
<name>A0A9D1ZDV7_9ACTN</name>
<dbReference type="PANTHER" id="PTHR34382">
    <property type="entry name" value="PTS SYSTEM N,N'-DIACETYLCHITOBIOSE-SPECIFIC EIIA COMPONENT"/>
    <property type="match status" value="1"/>
</dbReference>
<dbReference type="AlphaFoldDB" id="A0A9D1ZDV7"/>